<sequence length="128" mass="13490">METEAETVPSLHCRKDKEQNNAEKPSSHSSLLNPQLHSQAHGSGSGGHCKPDPRCADNTLRVRTSRRTVVGGGSRGGRECGQRDKPLGTGTRFLCVGGEGGMEGGGGAFKRLDILQRSCSFAKVVNGS</sequence>
<proteinExistence type="predicted"/>
<feature type="compositionally biased region" description="Polar residues" evidence="1">
    <location>
        <begin position="22"/>
        <end position="40"/>
    </location>
</feature>
<name>A0ABD0KTZ5_9CAEN</name>
<dbReference type="Proteomes" id="UP001519460">
    <property type="component" value="Unassembled WGS sequence"/>
</dbReference>
<keyword evidence="3" id="KW-1185">Reference proteome</keyword>
<protein>
    <submittedName>
        <fullName evidence="2">Uncharacterized protein</fullName>
    </submittedName>
</protein>
<dbReference type="EMBL" id="JACVVK020000126">
    <property type="protein sequence ID" value="KAK7490483.1"/>
    <property type="molecule type" value="Genomic_DNA"/>
</dbReference>
<evidence type="ECO:0000313" key="2">
    <source>
        <dbReference type="EMBL" id="KAK7490483.1"/>
    </source>
</evidence>
<accession>A0ABD0KTZ5</accession>
<reference evidence="2 3" key="1">
    <citation type="journal article" date="2023" name="Sci. Data">
        <title>Genome assembly of the Korean intertidal mud-creeper Batillaria attramentaria.</title>
        <authorList>
            <person name="Patra A.K."/>
            <person name="Ho P.T."/>
            <person name="Jun S."/>
            <person name="Lee S.J."/>
            <person name="Kim Y."/>
            <person name="Won Y.J."/>
        </authorList>
    </citation>
    <scope>NUCLEOTIDE SEQUENCE [LARGE SCALE GENOMIC DNA]</scope>
    <source>
        <strain evidence="2">Wonlab-2016</strain>
    </source>
</reference>
<feature type="compositionally biased region" description="Basic and acidic residues" evidence="1">
    <location>
        <begin position="76"/>
        <end position="85"/>
    </location>
</feature>
<gene>
    <name evidence="2" type="ORF">BaRGS_00018269</name>
</gene>
<evidence type="ECO:0000256" key="1">
    <source>
        <dbReference type="SAM" id="MobiDB-lite"/>
    </source>
</evidence>
<comment type="caution">
    <text evidence="2">The sequence shown here is derived from an EMBL/GenBank/DDBJ whole genome shotgun (WGS) entry which is preliminary data.</text>
</comment>
<organism evidence="2 3">
    <name type="scientific">Batillaria attramentaria</name>
    <dbReference type="NCBI Taxonomy" id="370345"/>
    <lineage>
        <taxon>Eukaryota</taxon>
        <taxon>Metazoa</taxon>
        <taxon>Spiralia</taxon>
        <taxon>Lophotrochozoa</taxon>
        <taxon>Mollusca</taxon>
        <taxon>Gastropoda</taxon>
        <taxon>Caenogastropoda</taxon>
        <taxon>Sorbeoconcha</taxon>
        <taxon>Cerithioidea</taxon>
        <taxon>Batillariidae</taxon>
        <taxon>Batillaria</taxon>
    </lineage>
</organism>
<dbReference type="AlphaFoldDB" id="A0ABD0KTZ5"/>
<feature type="region of interest" description="Disordered" evidence="1">
    <location>
        <begin position="1"/>
        <end position="85"/>
    </location>
</feature>
<evidence type="ECO:0000313" key="3">
    <source>
        <dbReference type="Proteomes" id="UP001519460"/>
    </source>
</evidence>